<dbReference type="KEGG" id="cdu:CD36_86770"/>
<dbReference type="VEuPathDB" id="FungiDB:CD36_86770"/>
<keyword evidence="6" id="KW-0436">Ligase</keyword>
<feature type="domain" description="DCUN1" evidence="4">
    <location>
        <begin position="98"/>
        <end position="328"/>
    </location>
</feature>
<dbReference type="HOGENOM" id="CLU_047042_0_0_1"/>
<evidence type="ECO:0000256" key="3">
    <source>
        <dbReference type="SAM" id="SignalP"/>
    </source>
</evidence>
<dbReference type="GO" id="GO:0032182">
    <property type="term" value="F:ubiquitin-like protein binding"/>
    <property type="evidence" value="ECO:0007669"/>
    <property type="project" value="TreeGrafter"/>
</dbReference>
<dbReference type="InterPro" id="IPR014764">
    <property type="entry name" value="DCN-prot"/>
</dbReference>
<evidence type="ECO:0000256" key="1">
    <source>
        <dbReference type="ARBA" id="ARBA00022786"/>
    </source>
</evidence>
<dbReference type="CGD" id="CAL0000161458">
    <property type="gene designation" value="Cd36_86770"/>
</dbReference>
<dbReference type="GO" id="GO:0000151">
    <property type="term" value="C:ubiquitin ligase complex"/>
    <property type="evidence" value="ECO:0007669"/>
    <property type="project" value="TreeGrafter"/>
</dbReference>
<comment type="function">
    <text evidence="2">Neddylation of cullins play an essential role in the regulation of SCF-type complexes activity.</text>
</comment>
<dbReference type="Pfam" id="PF03556">
    <property type="entry name" value="Cullin_binding"/>
    <property type="match status" value="1"/>
</dbReference>
<evidence type="ECO:0000256" key="2">
    <source>
        <dbReference type="RuleBase" id="RU410713"/>
    </source>
</evidence>
<dbReference type="Gene3D" id="1.10.8.10">
    <property type="entry name" value="DNA helicase RuvA subunit, C-terminal domain"/>
    <property type="match status" value="1"/>
</dbReference>
<evidence type="ECO:0000313" key="7">
    <source>
        <dbReference type="Proteomes" id="UP000002605"/>
    </source>
</evidence>
<dbReference type="PANTHER" id="PTHR12281">
    <property type="entry name" value="RP42 RELATED"/>
    <property type="match status" value="1"/>
</dbReference>
<dbReference type="PANTHER" id="PTHR12281:SF31">
    <property type="entry name" value="DCN1-LIKE PROTEIN 3"/>
    <property type="match status" value="1"/>
</dbReference>
<dbReference type="InterPro" id="IPR005176">
    <property type="entry name" value="PONY_dom"/>
</dbReference>
<evidence type="ECO:0000313" key="6">
    <source>
        <dbReference type="EMBL" id="CAX43172.1"/>
    </source>
</evidence>
<evidence type="ECO:0000313" key="5">
    <source>
        <dbReference type="CGD" id="CAL0000161458"/>
    </source>
</evidence>
<dbReference type="RefSeq" id="XP_002419577.1">
    <property type="nucleotide sequence ID" value="XM_002419532.1"/>
</dbReference>
<dbReference type="Pfam" id="PF14555">
    <property type="entry name" value="UBA_4"/>
    <property type="match status" value="1"/>
</dbReference>
<name>B9WER0_CANDC</name>
<dbReference type="GO" id="GO:0031624">
    <property type="term" value="F:ubiquitin conjugating enzyme binding"/>
    <property type="evidence" value="ECO:0007669"/>
    <property type="project" value="TreeGrafter"/>
</dbReference>
<dbReference type="eggNOG" id="KOG3077">
    <property type="taxonomic scope" value="Eukaryota"/>
</dbReference>
<keyword evidence="7" id="KW-1185">Reference proteome</keyword>
<dbReference type="PROSITE" id="PS51229">
    <property type="entry name" value="DCUN1"/>
    <property type="match status" value="1"/>
</dbReference>
<accession>B9WER0</accession>
<dbReference type="GeneID" id="8046965"/>
<dbReference type="InterPro" id="IPR009060">
    <property type="entry name" value="UBA-like_sf"/>
</dbReference>
<dbReference type="InterPro" id="IPR042460">
    <property type="entry name" value="DCN1-like_PONY"/>
</dbReference>
<dbReference type="GO" id="GO:0097602">
    <property type="term" value="F:cullin family protein binding"/>
    <property type="evidence" value="ECO:0007669"/>
    <property type="project" value="TreeGrafter"/>
</dbReference>
<evidence type="ECO:0000259" key="4">
    <source>
        <dbReference type="PROSITE" id="PS51229"/>
    </source>
</evidence>
<reference evidence="6 7" key="1">
    <citation type="journal article" date="2009" name="Genome Res.">
        <title>Comparative genomics of the fungal pathogens Candida dubliniensis and Candida albicans.</title>
        <authorList>
            <person name="Jackson A.P."/>
            <person name="Gamble J.A."/>
            <person name="Yeomans T."/>
            <person name="Moran G.P."/>
            <person name="Saunders D."/>
            <person name="Harris D."/>
            <person name="Aslett M."/>
            <person name="Barrell J.F."/>
            <person name="Butler G."/>
            <person name="Citiulo F."/>
            <person name="Coleman D.C."/>
            <person name="de Groot P.W.J."/>
            <person name="Goodwin T.J."/>
            <person name="Quail M.A."/>
            <person name="McQuillan J."/>
            <person name="Munro C.A."/>
            <person name="Pain A."/>
            <person name="Poulter R.T."/>
            <person name="Rajandream M.A."/>
            <person name="Renauld H."/>
            <person name="Spiering M.J."/>
            <person name="Tivey A."/>
            <person name="Gow N.A.R."/>
            <person name="Barrell B."/>
            <person name="Sullivan D.J."/>
            <person name="Berriman M."/>
        </authorList>
    </citation>
    <scope>NUCLEOTIDE SEQUENCE [LARGE SCALE GENOMIC DNA]</scope>
    <source>
        <strain evidence="7">CD36 / ATCC MYA-646 / CBS 7987 / NCPF 3949 / NRRL Y-17841</strain>
    </source>
</reference>
<dbReference type="SUPFAM" id="SSF46934">
    <property type="entry name" value="UBA-like"/>
    <property type="match status" value="1"/>
</dbReference>
<dbReference type="AlphaFoldDB" id="B9WER0"/>
<dbReference type="Gene3D" id="1.10.238.10">
    <property type="entry name" value="EF-hand"/>
    <property type="match status" value="1"/>
</dbReference>
<dbReference type="EMBL" id="FM992690">
    <property type="protein sequence ID" value="CAX43172.1"/>
    <property type="molecule type" value="Genomic_DNA"/>
</dbReference>
<proteinExistence type="predicted"/>
<dbReference type="GO" id="GO:0045116">
    <property type="term" value="P:protein neddylation"/>
    <property type="evidence" value="ECO:0007669"/>
    <property type="project" value="TreeGrafter"/>
</dbReference>
<keyword evidence="3" id="KW-0732">Signal</keyword>
<protein>
    <recommendedName>
        <fullName evidence="2">Defective in cullin neddylation protein</fullName>
    </recommendedName>
</protein>
<organism evidence="6 7">
    <name type="scientific">Candida dubliniensis (strain CD36 / ATCC MYA-646 / CBS 7987 / NCPF 3949 / NRRL Y-17841)</name>
    <name type="common">Yeast</name>
    <dbReference type="NCBI Taxonomy" id="573826"/>
    <lineage>
        <taxon>Eukaryota</taxon>
        <taxon>Fungi</taxon>
        <taxon>Dikarya</taxon>
        <taxon>Ascomycota</taxon>
        <taxon>Saccharomycotina</taxon>
        <taxon>Pichiomycetes</taxon>
        <taxon>Debaryomycetaceae</taxon>
        <taxon>Candida/Lodderomyces clade</taxon>
        <taxon>Candida</taxon>
    </lineage>
</organism>
<gene>
    <name evidence="5" type="ordered locus">Cd36_86770</name>
    <name evidence="6" type="ORF">CD36_86770</name>
</gene>
<feature type="signal peptide" evidence="3">
    <location>
        <begin position="1"/>
        <end position="19"/>
    </location>
</feature>
<dbReference type="Proteomes" id="UP000002605">
    <property type="component" value="Chromosome 3"/>
</dbReference>
<dbReference type="Gene3D" id="1.10.238.200">
    <property type="entry name" value="Cullin, PONY binding domain"/>
    <property type="match status" value="1"/>
</dbReference>
<dbReference type="GO" id="GO:0016874">
    <property type="term" value="F:ligase activity"/>
    <property type="evidence" value="ECO:0007669"/>
    <property type="project" value="UniProtKB-KW"/>
</dbReference>
<dbReference type="OrthoDB" id="27198at2759"/>
<keyword evidence="1" id="KW-0833">Ubl conjugation pathway</keyword>
<sequence length="333" mass="39567">MSYLSLFIFTIAIYFICDIKDKTDRRLRKRCQMSKLLTSLKSNKAQLRLQFCELTGTSNATATKYLDNARYDLTRAIDNYYNKHPNKAQVINKPTKVKIDDRLIQIFDKYKDNDDPNKIDIEGTLKYLGDLGISPEQIESLSLALLLKSPKTGVFTRDNFLNVWQYYKCFDIRAMSEFITQFNNDLVNNTDSFKDITVDTSNSEPLKFRDLYNFTFKFSLELENQKMLDLETAIEYWKLLLPITTETHIKDNGLDEEFRNHVNERLEQWFKFLTDNEYMTKKSISYDSWSMFYLFFKEIVLTDPIKFKDYDEMAAWPSIVDEFVEYLHDFELL</sequence>
<feature type="chain" id="PRO_5002893853" description="Defective in cullin neddylation protein" evidence="3">
    <location>
        <begin position="20"/>
        <end position="333"/>
    </location>
</feature>